<name>F8P9H0_SERL9</name>
<dbReference type="EMBL" id="GL945441">
    <property type="protein sequence ID" value="EGO20299.1"/>
    <property type="molecule type" value="Genomic_DNA"/>
</dbReference>
<reference evidence="2" key="1">
    <citation type="submission" date="2011-04" db="EMBL/GenBank/DDBJ databases">
        <title>Evolution of plant cell wall degrading machinery underlies the functional diversity of forest fungi.</title>
        <authorList>
            <consortium name="US DOE Joint Genome Institute (JGI-PGF)"/>
            <person name="Eastwood D.C."/>
            <person name="Floudas D."/>
            <person name="Binder M."/>
            <person name="Majcherczyk A."/>
            <person name="Schneider P."/>
            <person name="Aerts A."/>
            <person name="Asiegbu F.O."/>
            <person name="Baker S.E."/>
            <person name="Barry K."/>
            <person name="Bendiksby M."/>
            <person name="Blumentritt M."/>
            <person name="Coutinho P.M."/>
            <person name="Cullen D."/>
            <person name="Cullen D."/>
            <person name="Gathman A."/>
            <person name="Goodell B."/>
            <person name="Henrissat B."/>
            <person name="Ihrmark K."/>
            <person name="Kauserud H."/>
            <person name="Kohler A."/>
            <person name="LaButti K."/>
            <person name="Lapidus A."/>
            <person name="Lavin J.L."/>
            <person name="Lee Y.-H."/>
            <person name="Lindquist E."/>
            <person name="Lilly W."/>
            <person name="Lucas S."/>
            <person name="Morin E."/>
            <person name="Murat C."/>
            <person name="Oguiza J.A."/>
            <person name="Park J."/>
            <person name="Pisabarro A.G."/>
            <person name="Riley R."/>
            <person name="Rosling A."/>
            <person name="Salamov A."/>
            <person name="Schmidt O."/>
            <person name="Schmutz J."/>
            <person name="Skrede I."/>
            <person name="Stenlid J."/>
            <person name="Wiebenga A."/>
            <person name="Xie X."/>
            <person name="Kues U."/>
            <person name="Hibbett D.S."/>
            <person name="Hoffmeister D."/>
            <person name="Hogberg N."/>
            <person name="Martin F."/>
            <person name="Grigoriev I.V."/>
            <person name="Watkinson S.C."/>
        </authorList>
    </citation>
    <scope>NUCLEOTIDE SEQUENCE</scope>
    <source>
        <strain evidence="2">S7.9</strain>
    </source>
</reference>
<feature type="compositionally biased region" description="Basic and acidic residues" evidence="1">
    <location>
        <begin position="122"/>
        <end position="152"/>
    </location>
</feature>
<dbReference type="KEGG" id="sla:SERLADRAFT_411195"/>
<dbReference type="HOGENOM" id="CLU_1327092_0_0_1"/>
<organism>
    <name type="scientific">Serpula lacrymans var. lacrymans (strain S7.9)</name>
    <name type="common">Dry rot fungus</name>
    <dbReference type="NCBI Taxonomy" id="578457"/>
    <lineage>
        <taxon>Eukaryota</taxon>
        <taxon>Fungi</taxon>
        <taxon>Dikarya</taxon>
        <taxon>Basidiomycota</taxon>
        <taxon>Agaricomycotina</taxon>
        <taxon>Agaricomycetes</taxon>
        <taxon>Agaricomycetidae</taxon>
        <taxon>Boletales</taxon>
        <taxon>Coniophorineae</taxon>
        <taxon>Serpulaceae</taxon>
        <taxon>Serpula</taxon>
    </lineage>
</organism>
<dbReference type="GeneID" id="18812926"/>
<gene>
    <name evidence="2" type="ORF">SERLADRAFT_411195</name>
</gene>
<dbReference type="RefSeq" id="XP_007323044.1">
    <property type="nucleotide sequence ID" value="XM_007322982.1"/>
</dbReference>
<dbReference type="Proteomes" id="UP000008064">
    <property type="component" value="Unassembled WGS sequence"/>
</dbReference>
<dbReference type="OrthoDB" id="3262237at2759"/>
<evidence type="ECO:0000313" key="2">
    <source>
        <dbReference type="EMBL" id="EGO20299.1"/>
    </source>
</evidence>
<protein>
    <submittedName>
        <fullName evidence="2">Uncharacterized protein</fullName>
    </submittedName>
</protein>
<proteinExistence type="predicted"/>
<accession>F8P9H0</accession>
<feature type="region of interest" description="Disordered" evidence="1">
    <location>
        <begin position="87"/>
        <end position="152"/>
    </location>
</feature>
<sequence>MGELKESGMRGKTVNGTVLKSQGRWVGVVQIMDRTTVIGFGIFDSGGAFEVLLGKPWLIKSAAVHFYKNNTLQLTDDKGTIILQSHNKMQKKEETMTKKKDKPPEQKRTEETEGEEQTNTDGGDKQKKEDQATNDKQKWDRGGRLRRKAETRIEAVVMVGEKQEIVGKKEKKLKKDKDENEEIYAHLAKVISRREWKKEREMIGELK</sequence>
<evidence type="ECO:0000256" key="1">
    <source>
        <dbReference type="SAM" id="MobiDB-lite"/>
    </source>
</evidence>
<feature type="compositionally biased region" description="Basic and acidic residues" evidence="1">
    <location>
        <begin position="90"/>
        <end position="111"/>
    </location>
</feature>
<dbReference type="AlphaFoldDB" id="F8P9H0"/>